<feature type="compositionally biased region" description="Polar residues" evidence="1">
    <location>
        <begin position="720"/>
        <end position="730"/>
    </location>
</feature>
<dbReference type="EMBL" id="JANIIK010000118">
    <property type="protein sequence ID" value="KAJ3584932.1"/>
    <property type="molecule type" value="Genomic_DNA"/>
</dbReference>
<accession>A0A9Q0DB01</accession>
<feature type="compositionally biased region" description="Acidic residues" evidence="1">
    <location>
        <begin position="475"/>
        <end position="487"/>
    </location>
</feature>
<feature type="region of interest" description="Disordered" evidence="1">
    <location>
        <begin position="463"/>
        <end position="487"/>
    </location>
</feature>
<feature type="region of interest" description="Disordered" evidence="1">
    <location>
        <begin position="22"/>
        <end position="421"/>
    </location>
</feature>
<feature type="compositionally biased region" description="Basic and acidic residues" evidence="1">
    <location>
        <begin position="200"/>
        <end position="227"/>
    </location>
</feature>
<feature type="compositionally biased region" description="Low complexity" evidence="1">
    <location>
        <begin position="245"/>
        <end position="256"/>
    </location>
</feature>
<organism evidence="3 4">
    <name type="scientific">Muraenolepis orangiensis</name>
    <name type="common">Patagonian moray cod</name>
    <dbReference type="NCBI Taxonomy" id="630683"/>
    <lineage>
        <taxon>Eukaryota</taxon>
        <taxon>Metazoa</taxon>
        <taxon>Chordata</taxon>
        <taxon>Craniata</taxon>
        <taxon>Vertebrata</taxon>
        <taxon>Euteleostomi</taxon>
        <taxon>Actinopterygii</taxon>
        <taxon>Neopterygii</taxon>
        <taxon>Teleostei</taxon>
        <taxon>Neoteleostei</taxon>
        <taxon>Acanthomorphata</taxon>
        <taxon>Zeiogadaria</taxon>
        <taxon>Gadariae</taxon>
        <taxon>Gadiformes</taxon>
        <taxon>Muraenolepidoidei</taxon>
        <taxon>Muraenolepididae</taxon>
        <taxon>Muraenolepis</taxon>
    </lineage>
</organism>
<dbReference type="AlphaFoldDB" id="A0A9Q0DB01"/>
<feature type="signal peptide" evidence="2">
    <location>
        <begin position="1"/>
        <end position="28"/>
    </location>
</feature>
<protein>
    <recommendedName>
        <fullName evidence="5">Neurosecretory protein VGF</fullName>
    </recommendedName>
</protein>
<name>A0A9Q0DB01_9TELE</name>
<feature type="compositionally biased region" description="Low complexity" evidence="1">
    <location>
        <begin position="22"/>
        <end position="43"/>
    </location>
</feature>
<evidence type="ECO:0000313" key="3">
    <source>
        <dbReference type="EMBL" id="KAJ3584932.1"/>
    </source>
</evidence>
<dbReference type="OrthoDB" id="8926660at2759"/>
<dbReference type="PANTHER" id="PTHR15159:SF2">
    <property type="entry name" value="NEUROSECRETORY PROTEIN VGF"/>
    <property type="match status" value="1"/>
</dbReference>
<evidence type="ECO:0000256" key="2">
    <source>
        <dbReference type="SAM" id="SignalP"/>
    </source>
</evidence>
<proteinExistence type="predicted"/>
<feature type="compositionally biased region" description="Acidic residues" evidence="1">
    <location>
        <begin position="377"/>
        <end position="404"/>
    </location>
</feature>
<feature type="compositionally biased region" description="Basic and acidic residues" evidence="1">
    <location>
        <begin position="178"/>
        <end position="189"/>
    </location>
</feature>
<feature type="region of interest" description="Disordered" evidence="1">
    <location>
        <begin position="714"/>
        <end position="744"/>
    </location>
</feature>
<evidence type="ECO:0000313" key="4">
    <source>
        <dbReference type="Proteomes" id="UP001148018"/>
    </source>
</evidence>
<evidence type="ECO:0008006" key="5">
    <source>
        <dbReference type="Google" id="ProtNLM"/>
    </source>
</evidence>
<comment type="caution">
    <text evidence="3">The sequence shown here is derived from an EMBL/GenBank/DDBJ whole genome shotgun (WGS) entry which is preliminary data.</text>
</comment>
<gene>
    <name evidence="3" type="ORF">NHX12_013655</name>
</gene>
<feature type="compositionally biased region" description="Low complexity" evidence="1">
    <location>
        <begin position="190"/>
        <end position="199"/>
    </location>
</feature>
<feature type="compositionally biased region" description="Acidic residues" evidence="1">
    <location>
        <begin position="69"/>
        <end position="89"/>
    </location>
</feature>
<dbReference type="PANTHER" id="PTHR15159">
    <property type="entry name" value="NEUROSECRETORY PROTEIN VGF"/>
    <property type="match status" value="1"/>
</dbReference>
<dbReference type="Proteomes" id="UP001148018">
    <property type="component" value="Unassembled WGS sequence"/>
</dbReference>
<reference evidence="3" key="1">
    <citation type="submission" date="2022-07" db="EMBL/GenBank/DDBJ databases">
        <title>Chromosome-level genome of Muraenolepis orangiensis.</title>
        <authorList>
            <person name="Kim J."/>
        </authorList>
    </citation>
    <scope>NUCLEOTIDE SEQUENCE</scope>
    <source>
        <strain evidence="3">KU_S4_2022</strain>
        <tissue evidence="3">Muscle</tissue>
    </source>
</reference>
<evidence type="ECO:0000256" key="1">
    <source>
        <dbReference type="SAM" id="MobiDB-lite"/>
    </source>
</evidence>
<feature type="compositionally biased region" description="Basic and acidic residues" evidence="1">
    <location>
        <begin position="405"/>
        <end position="415"/>
    </location>
</feature>
<feature type="compositionally biased region" description="Acidic residues" evidence="1">
    <location>
        <begin position="136"/>
        <end position="164"/>
    </location>
</feature>
<keyword evidence="4" id="KW-1185">Reference proteome</keyword>
<keyword evidence="2" id="KW-0732">Signal</keyword>
<sequence>MFGRSNPSSALTLLFLLAGAHLPSPSASSPVAPTTTAGPPRAADVPWMTAVGRRSGRDVAEGPGTDAGVEADTEEEKEEEEEEEEDDELFKDVDPRTLAAVLLEALNKSQTAGGRAPEERGAGGLGGGSEVQERREEDEEDDEEDGEDEEEEEEEEEDQGETTTEDQKEPGVRAAGEVNRERDRERPELELVMAAAALRGRGEREREEELERKKAQEEEERLTEKVTSRTVSHAVPVKTVQQRPGSTGEEMTGGESRAPGPASLSGIDGEPRNDEEEEQLNPEELKNLETMMKEFPSLGAASKRDDDDDDDLRDADGESLPRYKGKYLPPTKKKLRWQEETQKGTSFPSFRGGNFMDEFEEPRFNTPAPSSDTNDMMGDDAEGGDDEEEEEDEEREELSPEEEEAQAKAEQEEVGRQAAEVQQAKIEEEKLADIASDMLLRYMVKQNGGKRKYRQQSRKYASLLNTAEDKRSDEVQEAEEDDDDDIDPQTIDKLIEISSKLHLPADDVVDIIKDVEKKKKKDVPSEMASLSPWLRPSPSLSSTSIKGMSVPQMSINQNSYPSLKQTPQAVNPLKTWFQGDPGTKLALTNQDLWRKPLKPQKSLSTNRGFIAKPQRTFWGGYRPYTAYPRPYQKTPYRGYYPIYYAKPKPRYYLPETSPYGAFNNNNNRRLGNSVRRYDYNFPPRRPFQDWVQPRLRTPPAALQRSFYGNYLRPTYPRTFQRPTSDANPRSPSRLAGRPPQGRFYYAAPGPVASRDRDYYDPRAAAAAANQAVGGNFDDTDIQQMLTQRLRKFQ</sequence>
<dbReference type="InterPro" id="IPR026128">
    <property type="entry name" value="VGF"/>
</dbReference>
<dbReference type="GO" id="GO:0005184">
    <property type="term" value="F:neuropeptide hormone activity"/>
    <property type="evidence" value="ECO:0007669"/>
    <property type="project" value="InterPro"/>
</dbReference>
<feature type="chain" id="PRO_5040297565" description="Neurosecretory protein VGF" evidence="2">
    <location>
        <begin position="29"/>
        <end position="793"/>
    </location>
</feature>